<organism evidence="2 3">
    <name type="scientific">Thiorhodococcus minor</name>
    <dbReference type="NCBI Taxonomy" id="57489"/>
    <lineage>
        <taxon>Bacteria</taxon>
        <taxon>Pseudomonadati</taxon>
        <taxon>Pseudomonadota</taxon>
        <taxon>Gammaproteobacteria</taxon>
        <taxon>Chromatiales</taxon>
        <taxon>Chromatiaceae</taxon>
        <taxon>Thiorhodococcus</taxon>
    </lineage>
</organism>
<keyword evidence="3" id="KW-1185">Reference proteome</keyword>
<keyword evidence="1" id="KW-0175">Coiled coil</keyword>
<comment type="caution">
    <text evidence="2">The sequence shown here is derived from an EMBL/GenBank/DDBJ whole genome shotgun (WGS) entry which is preliminary data.</text>
</comment>
<name>A0A6M0JU30_9GAMM</name>
<dbReference type="AlphaFoldDB" id="A0A6M0JU30"/>
<evidence type="ECO:0000256" key="1">
    <source>
        <dbReference type="SAM" id="Coils"/>
    </source>
</evidence>
<dbReference type="RefSeq" id="WP_164451080.1">
    <property type="nucleotide sequence ID" value="NZ_JAAIJQ010000007.1"/>
</dbReference>
<protein>
    <submittedName>
        <fullName evidence="2">Uncharacterized protein</fullName>
    </submittedName>
</protein>
<evidence type="ECO:0000313" key="2">
    <source>
        <dbReference type="EMBL" id="NEV61036.1"/>
    </source>
</evidence>
<sequence>MKTPQSSTILSSIALAASLVAITIQLPPLKGYVASLAGGERAGAPSVAPLSVKAVIGSEPEEASAEDSAAEQPVLETLDQQARRIAMLERQLSQLERLIRSAGLDAAAPHLLPPPGSTRPLLAHIGEEYATRARFEERRKQLLERSQRMRQRDMDAYGDESYQAIADLYAQARPMRGNATPEQKAAREAALSTLMTEYPEAYSTSVAVAEQALDAAINRDTQGAESYYESLVEASPYSEVVTEQGINAIPTLQTYLARQYVEEGRYDEATAVLDALSAQSDSIILEPNDMGEPTARTAQDIVNELRDKIAQ</sequence>
<reference evidence="2 3" key="1">
    <citation type="submission" date="2020-02" db="EMBL/GenBank/DDBJ databases">
        <title>Genome sequences of Thiorhodococcus mannitoliphagus and Thiorhodococcus minor, purple sulfur photosynthetic bacteria in the gammaproteobacterial family, Chromatiaceae.</title>
        <authorList>
            <person name="Aviles F.A."/>
            <person name="Meyer T.E."/>
            <person name="Kyndt J.A."/>
        </authorList>
    </citation>
    <scope>NUCLEOTIDE SEQUENCE [LARGE SCALE GENOMIC DNA]</scope>
    <source>
        <strain evidence="2 3">DSM 11518</strain>
    </source>
</reference>
<gene>
    <name evidence="2" type="ORF">G3446_03825</name>
</gene>
<evidence type="ECO:0000313" key="3">
    <source>
        <dbReference type="Proteomes" id="UP000483379"/>
    </source>
</evidence>
<accession>A0A6M0JU30</accession>
<feature type="coiled-coil region" evidence="1">
    <location>
        <begin position="78"/>
        <end position="105"/>
    </location>
</feature>
<proteinExistence type="predicted"/>
<dbReference type="EMBL" id="JAAIJQ010000007">
    <property type="protein sequence ID" value="NEV61036.1"/>
    <property type="molecule type" value="Genomic_DNA"/>
</dbReference>
<dbReference type="Proteomes" id="UP000483379">
    <property type="component" value="Unassembled WGS sequence"/>
</dbReference>